<dbReference type="Proteomes" id="UP000789525">
    <property type="component" value="Unassembled WGS sequence"/>
</dbReference>
<gene>
    <name evidence="1" type="ORF">ACOLOM_LOCUS8061</name>
</gene>
<proteinExistence type="predicted"/>
<reference evidence="1" key="1">
    <citation type="submission" date="2021-06" db="EMBL/GenBank/DDBJ databases">
        <authorList>
            <person name="Kallberg Y."/>
            <person name="Tangrot J."/>
            <person name="Rosling A."/>
        </authorList>
    </citation>
    <scope>NUCLEOTIDE SEQUENCE</scope>
    <source>
        <strain evidence="1">CL356</strain>
    </source>
</reference>
<comment type="caution">
    <text evidence="1">The sequence shown here is derived from an EMBL/GenBank/DDBJ whole genome shotgun (WGS) entry which is preliminary data.</text>
</comment>
<accession>A0ACA9NE23</accession>
<name>A0ACA9NE23_9GLOM</name>
<evidence type="ECO:0000313" key="1">
    <source>
        <dbReference type="EMBL" id="CAG8644730.1"/>
    </source>
</evidence>
<evidence type="ECO:0000313" key="2">
    <source>
        <dbReference type="Proteomes" id="UP000789525"/>
    </source>
</evidence>
<protein>
    <submittedName>
        <fullName evidence="1">2787_t:CDS:1</fullName>
    </submittedName>
</protein>
<organism evidence="1 2">
    <name type="scientific">Acaulospora colombiana</name>
    <dbReference type="NCBI Taxonomy" id="27376"/>
    <lineage>
        <taxon>Eukaryota</taxon>
        <taxon>Fungi</taxon>
        <taxon>Fungi incertae sedis</taxon>
        <taxon>Mucoromycota</taxon>
        <taxon>Glomeromycotina</taxon>
        <taxon>Glomeromycetes</taxon>
        <taxon>Diversisporales</taxon>
        <taxon>Acaulosporaceae</taxon>
        <taxon>Acaulospora</taxon>
    </lineage>
</organism>
<keyword evidence="2" id="KW-1185">Reference proteome</keyword>
<dbReference type="EMBL" id="CAJVPT010019920">
    <property type="protein sequence ID" value="CAG8644730.1"/>
    <property type="molecule type" value="Genomic_DNA"/>
</dbReference>
<sequence>MDIWIIERLCLSGQTAGYHMRGKVAAIHPRIPEFLNLLLEIPSKKEAAAQQAHTFPANLVFQMFSQIRVALFLVLGLFLSIVHAAPTPLAERALSTLSTADTFFNCELELWTYVILVYRVVSFLTLMQLPARNYLASKLSIVEEMEELYSIGLLATILPCPPLSSSTKEPIPSNSSLFCKMPTFSSPHLPNPSSPVSLVVGNPAWASWINTNIPDKKRINNKPDHNTVHLRPHVDIIHYLHSNLDLTTTERGIHNISQHNTRPLHSTRSSLV</sequence>